<dbReference type="Gene3D" id="3.40.50.1820">
    <property type="entry name" value="alpha/beta hydrolase"/>
    <property type="match status" value="1"/>
</dbReference>
<accession>A0ABT0JRY0</accession>
<feature type="signal peptide" evidence="2">
    <location>
        <begin position="1"/>
        <end position="30"/>
    </location>
</feature>
<dbReference type="Proteomes" id="UP001201873">
    <property type="component" value="Unassembled WGS sequence"/>
</dbReference>
<sequence>MPRRRRICLILAVLATAAACSGSASQRASGADPGTFAREIARPAAPPDAARLPILFVPGNLGSGDQFGVQAQRFTSNGYPADRIAAFDYDASDPEPPAERIFTGLDTEIARLLTLSGRKAVDLVGQAEGADLAVRYLASTPARAARVAHLVSVAGPQPAGPPRGVRTLAVWGIGDPTRRIAGAQNARFPTDDRGELLASTGTFKQMYQFLTGEQPFTTEVTDQAGPIELGGRVVLYPANAGGGPARLELYRVDPRTGRRLASGLRSFVNLPPDGTFGPLRADGTASYEFAVIHPGEPVQHFYYQPFRRSDRLIRLLTSKPAEEIGGGMTASPRQTNLVVSRGQEWQGDQSRTSDQLTVDGHGVLNPANTPRSKLTLRVFLFDQGADGVTDLAAPLPFYFAVGFVTGADLFIPAGDRSVAVTMTPRGVAAGRTTVQVPAWPSSTDRISVRFRDDTF</sequence>
<keyword evidence="6" id="KW-1185">Reference proteome</keyword>
<feature type="chain" id="PRO_5045562088" evidence="2">
    <location>
        <begin position="31"/>
        <end position="455"/>
    </location>
</feature>
<feature type="compositionally biased region" description="Polar residues" evidence="1">
    <location>
        <begin position="346"/>
        <end position="356"/>
    </location>
</feature>
<gene>
    <name evidence="5" type="ORF">MXD59_00495</name>
</gene>
<dbReference type="InterPro" id="IPR029058">
    <property type="entry name" value="AB_hydrolase_fold"/>
</dbReference>
<feature type="domain" description="AF-1763-like C-terminal" evidence="4">
    <location>
        <begin position="340"/>
        <end position="452"/>
    </location>
</feature>
<reference evidence="5 6" key="1">
    <citation type="submission" date="2022-04" db="EMBL/GenBank/DDBJ databases">
        <title>Genome diversity in the genus Frankia.</title>
        <authorList>
            <person name="Carlos-Shanley C."/>
            <person name="Hahn D."/>
        </authorList>
    </citation>
    <scope>NUCLEOTIDE SEQUENCE [LARGE SCALE GENOMIC DNA]</scope>
    <source>
        <strain evidence="5 6">Ag45/Mut15</strain>
    </source>
</reference>
<dbReference type="Gene3D" id="2.60.40.2200">
    <property type="match status" value="1"/>
</dbReference>
<dbReference type="InterPro" id="IPR049036">
    <property type="entry name" value="AF_1763-like_C"/>
</dbReference>
<evidence type="ECO:0000256" key="1">
    <source>
        <dbReference type="SAM" id="MobiDB-lite"/>
    </source>
</evidence>
<protein>
    <submittedName>
        <fullName evidence="5">Lipase</fullName>
    </submittedName>
</protein>
<dbReference type="Pfam" id="PF18067">
    <property type="entry name" value="Lipase_C"/>
    <property type="match status" value="1"/>
</dbReference>
<dbReference type="PROSITE" id="PS51257">
    <property type="entry name" value="PROKAR_LIPOPROTEIN"/>
    <property type="match status" value="1"/>
</dbReference>
<dbReference type="InterPro" id="IPR040664">
    <property type="entry name" value="AFL_C"/>
</dbReference>
<keyword evidence="2" id="KW-0732">Signal</keyword>
<comment type="caution">
    <text evidence="5">The sequence shown here is derived from an EMBL/GenBank/DDBJ whole genome shotgun (WGS) entry which is preliminary data.</text>
</comment>
<evidence type="ECO:0000313" key="6">
    <source>
        <dbReference type="Proteomes" id="UP001201873"/>
    </source>
</evidence>
<dbReference type="SUPFAM" id="SSF53474">
    <property type="entry name" value="alpha/beta-Hydrolases"/>
    <property type="match status" value="1"/>
</dbReference>
<dbReference type="Pfam" id="PF21768">
    <property type="entry name" value="AF_1763-like_C"/>
    <property type="match status" value="1"/>
</dbReference>
<dbReference type="EMBL" id="JALKFT010000001">
    <property type="protein sequence ID" value="MCK9874276.1"/>
    <property type="molecule type" value="Genomic_DNA"/>
</dbReference>
<evidence type="ECO:0000256" key="2">
    <source>
        <dbReference type="SAM" id="SignalP"/>
    </source>
</evidence>
<organism evidence="5 6">
    <name type="scientific">Frankia umida</name>
    <dbReference type="NCBI Taxonomy" id="573489"/>
    <lineage>
        <taxon>Bacteria</taxon>
        <taxon>Bacillati</taxon>
        <taxon>Actinomycetota</taxon>
        <taxon>Actinomycetes</taxon>
        <taxon>Frankiales</taxon>
        <taxon>Frankiaceae</taxon>
        <taxon>Frankia</taxon>
    </lineage>
</organism>
<dbReference type="Gene3D" id="2.60.40.2190">
    <property type="match status" value="1"/>
</dbReference>
<feature type="domain" description="AFL C-terminal" evidence="3">
    <location>
        <begin position="226"/>
        <end position="320"/>
    </location>
</feature>
<dbReference type="RefSeq" id="WP_248822975.1">
    <property type="nucleotide sequence ID" value="NZ_JALKFT010000001.1"/>
</dbReference>
<evidence type="ECO:0000259" key="4">
    <source>
        <dbReference type="Pfam" id="PF21768"/>
    </source>
</evidence>
<feature type="region of interest" description="Disordered" evidence="1">
    <location>
        <begin position="344"/>
        <end position="364"/>
    </location>
</feature>
<evidence type="ECO:0000259" key="3">
    <source>
        <dbReference type="Pfam" id="PF18067"/>
    </source>
</evidence>
<evidence type="ECO:0000313" key="5">
    <source>
        <dbReference type="EMBL" id="MCK9874276.1"/>
    </source>
</evidence>
<proteinExistence type="predicted"/>
<name>A0ABT0JRY0_9ACTN</name>